<evidence type="ECO:0000256" key="12">
    <source>
        <dbReference type="ARBA" id="ARBA00022842"/>
    </source>
</evidence>
<dbReference type="CDD" id="cd00371">
    <property type="entry name" value="HMA"/>
    <property type="match status" value="2"/>
</dbReference>
<dbReference type="SUPFAM" id="SSF55008">
    <property type="entry name" value="HMA, heavy metal-associated domain"/>
    <property type="match status" value="2"/>
</dbReference>
<feature type="transmembrane region" description="Helical" evidence="21">
    <location>
        <begin position="698"/>
        <end position="720"/>
    </location>
</feature>
<organism evidence="23 24">
    <name type="scientific">Papillibacter cinnamivorans DSM 12816</name>
    <dbReference type="NCBI Taxonomy" id="1122930"/>
    <lineage>
        <taxon>Bacteria</taxon>
        <taxon>Bacillati</taxon>
        <taxon>Bacillota</taxon>
        <taxon>Clostridia</taxon>
        <taxon>Eubacteriales</taxon>
        <taxon>Oscillospiraceae</taxon>
        <taxon>Papillibacter</taxon>
    </lineage>
</organism>
<dbReference type="NCBIfam" id="TIGR00003">
    <property type="entry name" value="copper ion binding protein"/>
    <property type="match status" value="2"/>
</dbReference>
<dbReference type="PRINTS" id="PR00119">
    <property type="entry name" value="CATATPASE"/>
</dbReference>
<feature type="transmembrane region" description="Helical" evidence="21">
    <location>
        <begin position="204"/>
        <end position="222"/>
    </location>
</feature>
<dbReference type="Pfam" id="PF00403">
    <property type="entry name" value="HMA"/>
    <property type="match status" value="2"/>
</dbReference>
<evidence type="ECO:0000256" key="7">
    <source>
        <dbReference type="ARBA" id="ARBA00022723"/>
    </source>
</evidence>
<dbReference type="InterPro" id="IPR008250">
    <property type="entry name" value="ATPase_P-typ_transduc_dom_A_sf"/>
</dbReference>
<name>A0A1W1ZHW8_9FIRM</name>
<gene>
    <name evidence="23" type="ORF">SAMN02745168_1117</name>
</gene>
<dbReference type="GO" id="GO:0043682">
    <property type="term" value="F:P-type divalent copper transporter activity"/>
    <property type="evidence" value="ECO:0007669"/>
    <property type="project" value="TreeGrafter"/>
</dbReference>
<evidence type="ECO:0000256" key="18">
    <source>
        <dbReference type="ARBA" id="ARBA00029719"/>
    </source>
</evidence>
<dbReference type="GO" id="GO:0140581">
    <property type="term" value="F:P-type monovalent copper transporter activity"/>
    <property type="evidence" value="ECO:0007669"/>
    <property type="project" value="UniProtKB-EC"/>
</dbReference>
<feature type="transmembrane region" description="Helical" evidence="21">
    <location>
        <begin position="384"/>
        <end position="409"/>
    </location>
</feature>
<evidence type="ECO:0000256" key="15">
    <source>
        <dbReference type="ARBA" id="ARBA00023008"/>
    </source>
</evidence>
<evidence type="ECO:0000256" key="11">
    <source>
        <dbReference type="ARBA" id="ARBA00022840"/>
    </source>
</evidence>
<dbReference type="NCBIfam" id="TIGR01494">
    <property type="entry name" value="ATPase_P-type"/>
    <property type="match status" value="1"/>
</dbReference>
<keyword evidence="16" id="KW-0406">Ion transport</keyword>
<dbReference type="InterPro" id="IPR018303">
    <property type="entry name" value="ATPase_P-typ_P_site"/>
</dbReference>
<dbReference type="EC" id="7.2.2.8" evidence="3"/>
<feature type="domain" description="HMA" evidence="22">
    <location>
        <begin position="1"/>
        <end position="67"/>
    </location>
</feature>
<dbReference type="RefSeq" id="WP_084233749.1">
    <property type="nucleotide sequence ID" value="NZ_FWXW01000002.1"/>
</dbReference>
<dbReference type="InterPro" id="IPR017969">
    <property type="entry name" value="Heavy-metal-associated_CS"/>
</dbReference>
<dbReference type="SFLD" id="SFLDG00002">
    <property type="entry name" value="C1.7:_P-type_atpase_like"/>
    <property type="match status" value="1"/>
</dbReference>
<keyword evidence="21" id="KW-1003">Cell membrane</keyword>
<comment type="subcellular location">
    <subcellularLocation>
        <location evidence="1">Cell membrane</location>
        <topology evidence="1">Multi-pass membrane protein</topology>
    </subcellularLocation>
</comment>
<evidence type="ECO:0000256" key="20">
    <source>
        <dbReference type="ARBA" id="ARBA00049289"/>
    </source>
</evidence>
<keyword evidence="15" id="KW-0186">Copper</keyword>
<comment type="similarity">
    <text evidence="2 21">Belongs to the cation transport ATPase (P-type) (TC 3.A.3) family. Type IB subfamily.</text>
</comment>
<keyword evidence="24" id="KW-1185">Reference proteome</keyword>
<proteinExistence type="inferred from homology"/>
<dbReference type="InterPro" id="IPR023299">
    <property type="entry name" value="ATPase_P-typ_cyto_dom_N"/>
</dbReference>
<dbReference type="InterPro" id="IPR036412">
    <property type="entry name" value="HAD-like_sf"/>
</dbReference>
<dbReference type="Gene3D" id="3.40.50.1000">
    <property type="entry name" value="HAD superfamily/HAD-like"/>
    <property type="match status" value="1"/>
</dbReference>
<dbReference type="Gene3D" id="2.70.150.10">
    <property type="entry name" value="Calcium-transporting ATPase, cytoplasmic transduction domain A"/>
    <property type="match status" value="1"/>
</dbReference>
<dbReference type="OrthoDB" id="9813266at2"/>
<evidence type="ECO:0000256" key="17">
    <source>
        <dbReference type="ARBA" id="ARBA00023136"/>
    </source>
</evidence>
<dbReference type="Gene3D" id="3.30.70.100">
    <property type="match status" value="2"/>
</dbReference>
<dbReference type="STRING" id="1122930.SAMN02745168_1117"/>
<dbReference type="InterPro" id="IPR023214">
    <property type="entry name" value="HAD_sf"/>
</dbReference>
<keyword evidence="17 21" id="KW-0472">Membrane</keyword>
<evidence type="ECO:0000256" key="19">
    <source>
        <dbReference type="ARBA" id="ARBA00033239"/>
    </source>
</evidence>
<dbReference type="SUPFAM" id="SSF81653">
    <property type="entry name" value="Calcium ATPase, transduction domain A"/>
    <property type="match status" value="1"/>
</dbReference>
<sequence>MKEKFDVTGMTCSACSAHVENAVHKLPGVDSVSVNLLTGSMEVSYRPDALSEEQIAGAVTNAGYGAAPVRSGSEKAAVPASSAGDELSGMKHRLIVSAVFLIPLFYLSMGHMLSFPLPAVFHSGENALVLALAQLFLCLPIVYVNDKYYKTGFRALFHGAPTMDTLIAVGSAASVIYGVAAIFFIAWGMGHGDTGLVERYSMELYFESAGMILTLITLGKFLETRSKRRTTDSIAKLVALAPKTALISKDGAETEVPVEQVAVGDVVIVKPGGSIPVDGIILEGSSAVDESAITGESLPVDKAPGDTVVAAAINRSGSFRFRATRVGNDTALAQIIRLVEEASASKAPIARLADRVSGVFVPVVIVIAVLAAVVWLLLGQSVEFALSVGVGVLVISCPCALGLATPVAIMVGTGKGAENGILIKSGEALETAHLVDTVVLDKTGTVTEGTPRVTDVSPAPGTSREELLCLFASLEKSSEHPFASALVEEAEKWNIPLCPVSDFRAVTGLGVEGTVDGMELFAGSARFLRERGLDPAPLEDAARSFSDEGKTPLYLACRDRILGLVAVADVVKTTSRKAVEAFRALGIDVVMLTGDNARTAAAIGRQLGIDSVSAEVLPADKEKEVAALQAKGRKVAMIGDGINDAPALVRADVGIAIGAGTDVAVESADIVLMKSDLVDAVSAVQLSRAVIRNIRQNLFWAFFYNVLGIPLAAGVFYPLLGLRLNPMFGAAAMSLSSLFVVTNALRLRRFKPSLPKNDTVPEKTGIQPLKGEVIMKKELKIEGMSCSHCSARVEKALSALPGVSASVDLASKTAVVESAAEISDETLSRAVTDAGYEVVSVKKV</sequence>
<comment type="catalytic activity">
    <reaction evidence="20">
        <text>Cu(+)(in) + ATP + H2O = Cu(+)(out) + ADP + phosphate + H(+)</text>
        <dbReference type="Rhea" id="RHEA:25792"/>
        <dbReference type="ChEBI" id="CHEBI:15377"/>
        <dbReference type="ChEBI" id="CHEBI:15378"/>
        <dbReference type="ChEBI" id="CHEBI:30616"/>
        <dbReference type="ChEBI" id="CHEBI:43474"/>
        <dbReference type="ChEBI" id="CHEBI:49552"/>
        <dbReference type="ChEBI" id="CHEBI:456216"/>
        <dbReference type="EC" id="7.2.2.8"/>
    </reaction>
</comment>
<evidence type="ECO:0000256" key="1">
    <source>
        <dbReference type="ARBA" id="ARBA00004651"/>
    </source>
</evidence>
<dbReference type="GO" id="GO:0055070">
    <property type="term" value="P:copper ion homeostasis"/>
    <property type="evidence" value="ECO:0007669"/>
    <property type="project" value="TreeGrafter"/>
</dbReference>
<dbReference type="SFLD" id="SFLDS00003">
    <property type="entry name" value="Haloacid_Dehalogenase"/>
    <property type="match status" value="1"/>
</dbReference>
<dbReference type="PANTHER" id="PTHR43520">
    <property type="entry name" value="ATP7, ISOFORM B"/>
    <property type="match status" value="1"/>
</dbReference>
<reference evidence="23 24" key="1">
    <citation type="submission" date="2017-04" db="EMBL/GenBank/DDBJ databases">
        <authorList>
            <person name="Afonso C.L."/>
            <person name="Miller P.J."/>
            <person name="Scott M.A."/>
            <person name="Spackman E."/>
            <person name="Goraichik I."/>
            <person name="Dimitrov K.M."/>
            <person name="Suarez D.L."/>
            <person name="Swayne D.E."/>
        </authorList>
    </citation>
    <scope>NUCLEOTIDE SEQUENCE [LARGE SCALE GENOMIC DNA]</scope>
    <source>
        <strain evidence="23 24">DSM 12816</strain>
    </source>
</reference>
<keyword evidence="7 21" id="KW-0479">Metal-binding</keyword>
<dbReference type="SUPFAM" id="SSF56784">
    <property type="entry name" value="HAD-like"/>
    <property type="match status" value="1"/>
</dbReference>
<dbReference type="Proteomes" id="UP000192790">
    <property type="component" value="Unassembled WGS sequence"/>
</dbReference>
<dbReference type="InterPro" id="IPR044492">
    <property type="entry name" value="P_typ_ATPase_HD_dom"/>
</dbReference>
<evidence type="ECO:0000256" key="3">
    <source>
        <dbReference type="ARBA" id="ARBA00012517"/>
    </source>
</evidence>
<dbReference type="InterPro" id="IPR036163">
    <property type="entry name" value="HMA_dom_sf"/>
</dbReference>
<evidence type="ECO:0000256" key="8">
    <source>
        <dbReference type="ARBA" id="ARBA00022737"/>
    </source>
</evidence>
<dbReference type="NCBIfam" id="TIGR01511">
    <property type="entry name" value="ATPase-IB1_Cu"/>
    <property type="match status" value="1"/>
</dbReference>
<evidence type="ECO:0000256" key="13">
    <source>
        <dbReference type="ARBA" id="ARBA00022967"/>
    </source>
</evidence>
<dbReference type="Pfam" id="PF00702">
    <property type="entry name" value="Hydrolase"/>
    <property type="match status" value="1"/>
</dbReference>
<dbReference type="PROSITE" id="PS00154">
    <property type="entry name" value="ATPASE_E1_E2"/>
    <property type="match status" value="1"/>
</dbReference>
<evidence type="ECO:0000256" key="6">
    <source>
        <dbReference type="ARBA" id="ARBA00022692"/>
    </source>
</evidence>
<dbReference type="SFLD" id="SFLDF00027">
    <property type="entry name" value="p-type_atpase"/>
    <property type="match status" value="1"/>
</dbReference>
<keyword evidence="11 21" id="KW-0067">ATP-binding</keyword>
<dbReference type="PROSITE" id="PS50846">
    <property type="entry name" value="HMA_2"/>
    <property type="match status" value="2"/>
</dbReference>
<keyword evidence="12" id="KW-0460">Magnesium</keyword>
<keyword evidence="9 21" id="KW-0547">Nucleotide-binding</keyword>
<dbReference type="GO" id="GO:0005507">
    <property type="term" value="F:copper ion binding"/>
    <property type="evidence" value="ECO:0007669"/>
    <property type="project" value="InterPro"/>
</dbReference>
<feature type="transmembrane region" description="Helical" evidence="21">
    <location>
        <begin position="726"/>
        <end position="745"/>
    </location>
</feature>
<feature type="transmembrane region" description="Helical" evidence="21">
    <location>
        <begin position="94"/>
        <end position="115"/>
    </location>
</feature>
<evidence type="ECO:0000256" key="9">
    <source>
        <dbReference type="ARBA" id="ARBA00022741"/>
    </source>
</evidence>
<dbReference type="FunFam" id="3.30.70.100:FF:000005">
    <property type="entry name" value="Copper-exporting P-type ATPase A"/>
    <property type="match status" value="1"/>
</dbReference>
<feature type="transmembrane region" description="Helical" evidence="21">
    <location>
        <begin position="356"/>
        <end position="378"/>
    </location>
</feature>
<keyword evidence="10" id="KW-0187">Copper transport</keyword>
<keyword evidence="6 21" id="KW-0812">Transmembrane</keyword>
<dbReference type="InterPro" id="IPR023298">
    <property type="entry name" value="ATPase_P-typ_TM_dom_sf"/>
</dbReference>
<dbReference type="GO" id="GO:0016887">
    <property type="term" value="F:ATP hydrolysis activity"/>
    <property type="evidence" value="ECO:0007669"/>
    <property type="project" value="InterPro"/>
</dbReference>
<evidence type="ECO:0000256" key="16">
    <source>
        <dbReference type="ARBA" id="ARBA00023065"/>
    </source>
</evidence>
<feature type="domain" description="HMA" evidence="22">
    <location>
        <begin position="775"/>
        <end position="839"/>
    </location>
</feature>
<feature type="transmembrane region" description="Helical" evidence="21">
    <location>
        <begin position="127"/>
        <end position="145"/>
    </location>
</feature>
<protein>
    <recommendedName>
        <fullName evidence="4">Copper-exporting P-type ATPase</fullName>
        <ecNumber evidence="3">7.2.2.8</ecNumber>
    </recommendedName>
    <alternativeName>
        <fullName evidence="18">Copper-exporting P-type ATPase A</fullName>
    </alternativeName>
    <alternativeName>
        <fullName evidence="19">Cu(+)-exporting ATPase</fullName>
    </alternativeName>
</protein>
<feature type="transmembrane region" description="Helical" evidence="21">
    <location>
        <begin position="166"/>
        <end position="189"/>
    </location>
</feature>
<dbReference type="SUPFAM" id="SSF81665">
    <property type="entry name" value="Calcium ATPase, transmembrane domain M"/>
    <property type="match status" value="1"/>
</dbReference>
<accession>A0A1W1ZHW8</accession>
<evidence type="ECO:0000259" key="22">
    <source>
        <dbReference type="PROSITE" id="PS50846"/>
    </source>
</evidence>
<dbReference type="NCBIfam" id="TIGR01525">
    <property type="entry name" value="ATPase-IB_hvy"/>
    <property type="match status" value="1"/>
</dbReference>
<keyword evidence="14 21" id="KW-1133">Transmembrane helix</keyword>
<evidence type="ECO:0000256" key="21">
    <source>
        <dbReference type="RuleBase" id="RU362081"/>
    </source>
</evidence>
<dbReference type="InterPro" id="IPR006121">
    <property type="entry name" value="HMA_dom"/>
</dbReference>
<dbReference type="GO" id="GO:0005886">
    <property type="term" value="C:plasma membrane"/>
    <property type="evidence" value="ECO:0007669"/>
    <property type="project" value="UniProtKB-SubCell"/>
</dbReference>
<dbReference type="FunFam" id="2.70.150.10:FF:000002">
    <property type="entry name" value="Copper-transporting ATPase 1, putative"/>
    <property type="match status" value="1"/>
</dbReference>
<dbReference type="CDD" id="cd02094">
    <property type="entry name" value="P-type_ATPase_Cu-like"/>
    <property type="match status" value="1"/>
</dbReference>
<dbReference type="InterPro" id="IPR059000">
    <property type="entry name" value="ATPase_P-type_domA"/>
</dbReference>
<evidence type="ECO:0000256" key="10">
    <source>
        <dbReference type="ARBA" id="ARBA00022796"/>
    </source>
</evidence>
<dbReference type="EMBL" id="FWXW01000002">
    <property type="protein sequence ID" value="SMC47966.1"/>
    <property type="molecule type" value="Genomic_DNA"/>
</dbReference>
<evidence type="ECO:0000256" key="5">
    <source>
        <dbReference type="ARBA" id="ARBA00022448"/>
    </source>
</evidence>
<dbReference type="AlphaFoldDB" id="A0A1W1ZHW8"/>
<keyword evidence="5" id="KW-0813">Transport</keyword>
<evidence type="ECO:0000256" key="14">
    <source>
        <dbReference type="ARBA" id="ARBA00022989"/>
    </source>
</evidence>
<evidence type="ECO:0000256" key="2">
    <source>
        <dbReference type="ARBA" id="ARBA00006024"/>
    </source>
</evidence>
<evidence type="ECO:0000256" key="4">
    <source>
        <dbReference type="ARBA" id="ARBA00015102"/>
    </source>
</evidence>
<dbReference type="InterPro" id="IPR027256">
    <property type="entry name" value="P-typ_ATPase_IB"/>
</dbReference>
<dbReference type="GO" id="GO:0005524">
    <property type="term" value="F:ATP binding"/>
    <property type="evidence" value="ECO:0007669"/>
    <property type="project" value="UniProtKB-UniRule"/>
</dbReference>
<keyword evidence="8" id="KW-0677">Repeat</keyword>
<dbReference type="InterPro" id="IPR006122">
    <property type="entry name" value="HMA_Cu_ion-bd"/>
</dbReference>
<dbReference type="Gene3D" id="3.40.1110.10">
    <property type="entry name" value="Calcium-transporting ATPase, cytoplasmic domain N"/>
    <property type="match status" value="1"/>
</dbReference>
<dbReference type="PROSITE" id="PS01047">
    <property type="entry name" value="HMA_1"/>
    <property type="match status" value="2"/>
</dbReference>
<dbReference type="InterPro" id="IPR001757">
    <property type="entry name" value="P_typ_ATPase"/>
</dbReference>
<dbReference type="PRINTS" id="PR00943">
    <property type="entry name" value="CUATPASE"/>
</dbReference>
<evidence type="ECO:0000313" key="23">
    <source>
        <dbReference type="EMBL" id="SMC47966.1"/>
    </source>
</evidence>
<dbReference type="PANTHER" id="PTHR43520:SF8">
    <property type="entry name" value="P-TYPE CU(+) TRANSPORTER"/>
    <property type="match status" value="1"/>
</dbReference>
<evidence type="ECO:0000313" key="24">
    <source>
        <dbReference type="Proteomes" id="UP000192790"/>
    </source>
</evidence>
<dbReference type="Pfam" id="PF00122">
    <property type="entry name" value="E1-E2_ATPase"/>
    <property type="match status" value="1"/>
</dbReference>
<keyword evidence="13" id="KW-1278">Translocase</keyword>